<comment type="cofactor">
    <cofactor evidence="1 6">
        <name>FAD</name>
        <dbReference type="ChEBI" id="CHEBI:57692"/>
    </cofactor>
</comment>
<dbReference type="RefSeq" id="WP_126336078.1">
    <property type="nucleotide sequence ID" value="NZ_AP022604.1"/>
</dbReference>
<evidence type="ECO:0000313" key="11">
    <source>
        <dbReference type="Proteomes" id="UP000282551"/>
    </source>
</evidence>
<dbReference type="FunFam" id="2.40.110.10:FF:000011">
    <property type="entry name" value="Acyl-CoA dehydrogenase FadE34"/>
    <property type="match status" value="1"/>
</dbReference>
<dbReference type="InterPro" id="IPR009100">
    <property type="entry name" value="AcylCoA_DH/oxidase_NM_dom_sf"/>
</dbReference>
<keyword evidence="11" id="KW-1185">Reference proteome</keyword>
<proteinExistence type="inferred from homology"/>
<feature type="domain" description="Acyl-CoA dehydrogenase/oxidase C-terminal" evidence="7">
    <location>
        <begin position="232"/>
        <end position="386"/>
    </location>
</feature>
<keyword evidence="5 6" id="KW-0560">Oxidoreductase</keyword>
<gene>
    <name evidence="10" type="ORF">NCTC10485_04877</name>
</gene>
<dbReference type="SUPFAM" id="SSF47203">
    <property type="entry name" value="Acyl-CoA dehydrogenase C-terminal domain-like"/>
    <property type="match status" value="1"/>
</dbReference>
<dbReference type="Gene3D" id="1.20.140.10">
    <property type="entry name" value="Butyryl-CoA Dehydrogenase, subunit A, domain 3"/>
    <property type="match status" value="1"/>
</dbReference>
<evidence type="ECO:0000256" key="1">
    <source>
        <dbReference type="ARBA" id="ARBA00001974"/>
    </source>
</evidence>
<dbReference type="EMBL" id="LR134355">
    <property type="protein sequence ID" value="VEG50559.1"/>
    <property type="molecule type" value="Genomic_DNA"/>
</dbReference>
<dbReference type="PANTHER" id="PTHR43292:SF4">
    <property type="entry name" value="ACYL-COA DEHYDROGENASE FADE34"/>
    <property type="match status" value="1"/>
</dbReference>
<dbReference type="Pfam" id="PF00441">
    <property type="entry name" value="Acyl-CoA_dh_1"/>
    <property type="match status" value="1"/>
</dbReference>
<dbReference type="GO" id="GO:0005886">
    <property type="term" value="C:plasma membrane"/>
    <property type="evidence" value="ECO:0007669"/>
    <property type="project" value="TreeGrafter"/>
</dbReference>
<reference evidence="10 11" key="1">
    <citation type="submission" date="2018-12" db="EMBL/GenBank/DDBJ databases">
        <authorList>
            <consortium name="Pathogen Informatics"/>
        </authorList>
    </citation>
    <scope>NUCLEOTIDE SEQUENCE [LARGE SCALE GENOMIC DNA]</scope>
    <source>
        <strain evidence="10 11">NCTC10485</strain>
    </source>
</reference>
<dbReference type="InterPro" id="IPR046373">
    <property type="entry name" value="Acyl-CoA_Oxase/DH_mid-dom_sf"/>
</dbReference>
<evidence type="ECO:0000259" key="8">
    <source>
        <dbReference type="Pfam" id="PF02770"/>
    </source>
</evidence>
<sequence>MQLGQDTELNEVRRRVRDLAAQQAPPRNPRTGVRAPEADEVPALREWTRRLFEEQLLGVHWPVEYGGLTDPHPLFESAVTDELIRVGAAGPVGGGLLAAAAIIASGTAEQKDFFLPRIRSGEHIWCQLFSEPDAGSDLAGLRTRARRDGDDFVVDGQKVWTTNGQYADFGYLLARTDPDAPKHAGITAFALDMTTPGVSVRPLREITGTADFNEVFLDQVRIPATRVIGEVDQGWAVTTTSLALERSSAGSGASLFGALDRLGKLANEVVLDGGPAIERDDVRQAIGGFVADVHVNSLVSAFGDSRALHGEADTGDAPVSKILFSEINLALHEYGLELQGHDGVRVEGDAHVQDLGWWQDAFLYARAFTIAGGTNEVLRNVIAERALGLPR</sequence>
<dbReference type="Gene3D" id="2.40.110.10">
    <property type="entry name" value="Butyryl-CoA Dehydrogenase, subunit A, domain 2"/>
    <property type="match status" value="1"/>
</dbReference>
<dbReference type="InterPro" id="IPR052161">
    <property type="entry name" value="Mycobact_Acyl-CoA_DH"/>
</dbReference>
<protein>
    <submittedName>
        <fullName evidence="10">Acyl-CoA dehydrogenase domain-containing protein</fullName>
        <ecNumber evidence="10">1.3.99.-</ecNumber>
    </submittedName>
</protein>
<evidence type="ECO:0000256" key="4">
    <source>
        <dbReference type="ARBA" id="ARBA00022827"/>
    </source>
</evidence>
<feature type="domain" description="Acyl-CoA oxidase/dehydrogenase middle" evidence="8">
    <location>
        <begin position="126"/>
        <end position="220"/>
    </location>
</feature>
<dbReference type="Pfam" id="PF02771">
    <property type="entry name" value="Acyl-CoA_dh_N"/>
    <property type="match status" value="1"/>
</dbReference>
<evidence type="ECO:0000259" key="9">
    <source>
        <dbReference type="Pfam" id="PF02771"/>
    </source>
</evidence>
<dbReference type="InterPro" id="IPR009075">
    <property type="entry name" value="AcylCo_DH/oxidase_C"/>
</dbReference>
<evidence type="ECO:0000256" key="2">
    <source>
        <dbReference type="ARBA" id="ARBA00009347"/>
    </source>
</evidence>
<evidence type="ECO:0000313" key="10">
    <source>
        <dbReference type="EMBL" id="VEG50559.1"/>
    </source>
</evidence>
<dbReference type="GO" id="GO:0016627">
    <property type="term" value="F:oxidoreductase activity, acting on the CH-CH group of donors"/>
    <property type="evidence" value="ECO:0007669"/>
    <property type="project" value="InterPro"/>
</dbReference>
<dbReference type="GO" id="GO:0050660">
    <property type="term" value="F:flavin adenine dinucleotide binding"/>
    <property type="evidence" value="ECO:0007669"/>
    <property type="project" value="InterPro"/>
</dbReference>
<keyword evidence="4 6" id="KW-0274">FAD</keyword>
<dbReference type="AlphaFoldDB" id="A0A3S4SD63"/>
<dbReference type="EC" id="1.3.99.-" evidence="10"/>
<dbReference type="OrthoDB" id="5179760at2"/>
<comment type="similarity">
    <text evidence="2 6">Belongs to the acyl-CoA dehydrogenase family.</text>
</comment>
<evidence type="ECO:0000259" key="7">
    <source>
        <dbReference type="Pfam" id="PF00441"/>
    </source>
</evidence>
<evidence type="ECO:0000256" key="6">
    <source>
        <dbReference type="RuleBase" id="RU362125"/>
    </source>
</evidence>
<accession>A0A3S4SD63</accession>
<dbReference type="PANTHER" id="PTHR43292">
    <property type="entry name" value="ACYL-COA DEHYDROGENASE"/>
    <property type="match status" value="1"/>
</dbReference>
<dbReference type="Proteomes" id="UP000282551">
    <property type="component" value="Chromosome"/>
</dbReference>
<dbReference type="Pfam" id="PF02770">
    <property type="entry name" value="Acyl-CoA_dh_M"/>
    <property type="match status" value="1"/>
</dbReference>
<organism evidence="10 11">
    <name type="scientific">Mycolicibacterium chitae</name>
    <name type="common">Mycobacterium chitae</name>
    <dbReference type="NCBI Taxonomy" id="1792"/>
    <lineage>
        <taxon>Bacteria</taxon>
        <taxon>Bacillati</taxon>
        <taxon>Actinomycetota</taxon>
        <taxon>Actinomycetes</taxon>
        <taxon>Mycobacteriales</taxon>
        <taxon>Mycobacteriaceae</taxon>
        <taxon>Mycolicibacterium</taxon>
    </lineage>
</organism>
<dbReference type="InterPro" id="IPR036250">
    <property type="entry name" value="AcylCo_DH-like_C"/>
</dbReference>
<feature type="domain" description="Acyl-CoA dehydrogenase/oxidase N-terminal" evidence="9">
    <location>
        <begin position="8"/>
        <end position="122"/>
    </location>
</feature>
<dbReference type="SUPFAM" id="SSF56645">
    <property type="entry name" value="Acyl-CoA dehydrogenase NM domain-like"/>
    <property type="match status" value="1"/>
</dbReference>
<evidence type="ECO:0000256" key="5">
    <source>
        <dbReference type="ARBA" id="ARBA00023002"/>
    </source>
</evidence>
<dbReference type="InterPro" id="IPR006091">
    <property type="entry name" value="Acyl-CoA_Oxase/DH_mid-dom"/>
</dbReference>
<dbReference type="InterPro" id="IPR013786">
    <property type="entry name" value="AcylCoA_DH/ox_N"/>
</dbReference>
<dbReference type="Gene3D" id="1.10.540.10">
    <property type="entry name" value="Acyl-CoA dehydrogenase/oxidase, N-terminal domain"/>
    <property type="match status" value="1"/>
</dbReference>
<name>A0A3S4SD63_MYCCI</name>
<keyword evidence="3 6" id="KW-0285">Flavoprotein</keyword>
<dbReference type="InterPro" id="IPR037069">
    <property type="entry name" value="AcylCoA_DH/ox_N_sf"/>
</dbReference>
<evidence type="ECO:0000256" key="3">
    <source>
        <dbReference type="ARBA" id="ARBA00022630"/>
    </source>
</evidence>